<proteinExistence type="predicted"/>
<evidence type="ECO:0000256" key="1">
    <source>
        <dbReference type="ARBA" id="ARBA00023235"/>
    </source>
</evidence>
<keyword evidence="1" id="KW-0413">Isomerase</keyword>
<dbReference type="NCBIfam" id="NF003302">
    <property type="entry name" value="PRK04302.1"/>
    <property type="match status" value="1"/>
</dbReference>
<sequence>MIFVNFKSSVRSTGANAEKLIKALAVAQKETEVPIIPVPHDLDVYMCRENWPGELWAQHADFNGGTGKNPVETLKEWHGKISGVFLNHSEHKYDGYTLLSKVINQCNEYELKTLVFASSVDEIDKILEPKIIPTYIAYEPAELIASNETSVAKSKPESIKEAADLLKKQGIPLIVGAGVKDLEDVKKSIELGAVGVAVSSAIIHAEDVKAKVLELASGFAGKF</sequence>
<dbReference type="GO" id="GO:0004807">
    <property type="term" value="F:triose-phosphate isomerase activity"/>
    <property type="evidence" value="ECO:0007669"/>
    <property type="project" value="InterPro"/>
</dbReference>
<organism evidence="2 3">
    <name type="scientific">Candidatus Blackburnbacteria bacterium RIFCSPLOWO2_01_FULL_41_27</name>
    <dbReference type="NCBI Taxonomy" id="1797520"/>
    <lineage>
        <taxon>Bacteria</taxon>
        <taxon>Candidatus Blackburniibacteriota</taxon>
    </lineage>
</organism>
<dbReference type="AlphaFoldDB" id="A0A1G1VHV6"/>
<dbReference type="EMBL" id="MHCD01000003">
    <property type="protein sequence ID" value="OGY14970.1"/>
    <property type="molecule type" value="Genomic_DNA"/>
</dbReference>
<accession>A0A1G1VHV6</accession>
<comment type="caution">
    <text evidence="2">The sequence shown here is derived from an EMBL/GenBank/DDBJ whole genome shotgun (WGS) entry which is preliminary data.</text>
</comment>
<dbReference type="SUPFAM" id="SSF51351">
    <property type="entry name" value="Triosephosphate isomerase (TIM)"/>
    <property type="match status" value="1"/>
</dbReference>
<dbReference type="Gene3D" id="3.20.20.70">
    <property type="entry name" value="Aldolase class I"/>
    <property type="match status" value="1"/>
</dbReference>
<dbReference type="InterPro" id="IPR000652">
    <property type="entry name" value="Triosephosphate_isomerase"/>
</dbReference>
<dbReference type="Proteomes" id="UP000177685">
    <property type="component" value="Unassembled WGS sequence"/>
</dbReference>
<dbReference type="PROSITE" id="PS51440">
    <property type="entry name" value="TIM_2"/>
    <property type="match status" value="1"/>
</dbReference>
<name>A0A1G1VHV6_9BACT</name>
<dbReference type="InterPro" id="IPR035990">
    <property type="entry name" value="TIM_sf"/>
</dbReference>
<gene>
    <name evidence="2" type="ORF">A3A58_01765</name>
</gene>
<dbReference type="Pfam" id="PF00121">
    <property type="entry name" value="TIM"/>
    <property type="match status" value="1"/>
</dbReference>
<evidence type="ECO:0000313" key="2">
    <source>
        <dbReference type="EMBL" id="OGY14970.1"/>
    </source>
</evidence>
<protein>
    <submittedName>
        <fullName evidence="2">Uncharacterized protein</fullName>
    </submittedName>
</protein>
<reference evidence="2 3" key="1">
    <citation type="journal article" date="2016" name="Nat. Commun.">
        <title>Thousands of microbial genomes shed light on interconnected biogeochemical processes in an aquifer system.</title>
        <authorList>
            <person name="Anantharaman K."/>
            <person name="Brown C.T."/>
            <person name="Hug L.A."/>
            <person name="Sharon I."/>
            <person name="Castelle C.J."/>
            <person name="Probst A.J."/>
            <person name="Thomas B.C."/>
            <person name="Singh A."/>
            <person name="Wilkins M.J."/>
            <person name="Karaoz U."/>
            <person name="Brodie E.L."/>
            <person name="Williams K.H."/>
            <person name="Hubbard S.S."/>
            <person name="Banfield J.F."/>
        </authorList>
    </citation>
    <scope>NUCLEOTIDE SEQUENCE [LARGE SCALE GENOMIC DNA]</scope>
</reference>
<evidence type="ECO:0000313" key="3">
    <source>
        <dbReference type="Proteomes" id="UP000177685"/>
    </source>
</evidence>
<dbReference type="InterPro" id="IPR013785">
    <property type="entry name" value="Aldolase_TIM"/>
</dbReference>